<proteinExistence type="inferred from homology"/>
<dbReference type="RefSeq" id="YP_009108093.1">
    <property type="nucleotide sequence ID" value="NC_025631.1"/>
</dbReference>
<feature type="transmembrane region" description="Helical" evidence="16">
    <location>
        <begin position="6"/>
        <end position="27"/>
    </location>
</feature>
<dbReference type="GO" id="GO:0003954">
    <property type="term" value="F:NADH dehydrogenase activity"/>
    <property type="evidence" value="ECO:0007669"/>
    <property type="project" value="TreeGrafter"/>
</dbReference>
<feature type="transmembrane region" description="Helical" evidence="16">
    <location>
        <begin position="145"/>
        <end position="165"/>
    </location>
</feature>
<feature type="domain" description="NADH-Ubiquinone oxidoreductase (complex I) chain 5 N-terminal" evidence="18">
    <location>
        <begin position="73"/>
        <end position="123"/>
    </location>
</feature>
<feature type="transmembrane region" description="Helical" evidence="16">
    <location>
        <begin position="591"/>
        <end position="610"/>
    </location>
</feature>
<evidence type="ECO:0000256" key="6">
    <source>
        <dbReference type="ARBA" id="ARBA00022692"/>
    </source>
</evidence>
<evidence type="ECO:0000256" key="12">
    <source>
        <dbReference type="ARBA" id="ARBA00023075"/>
    </source>
</evidence>
<dbReference type="GO" id="GO:0042773">
    <property type="term" value="P:ATP synthesis coupled electron transport"/>
    <property type="evidence" value="ECO:0007669"/>
    <property type="project" value="InterPro"/>
</dbReference>
<comment type="catalytic activity">
    <reaction evidence="15 16">
        <text>a ubiquinone + NADH + 5 H(+)(in) = a ubiquinol + NAD(+) + 4 H(+)(out)</text>
        <dbReference type="Rhea" id="RHEA:29091"/>
        <dbReference type="Rhea" id="RHEA-COMP:9565"/>
        <dbReference type="Rhea" id="RHEA-COMP:9566"/>
        <dbReference type="ChEBI" id="CHEBI:15378"/>
        <dbReference type="ChEBI" id="CHEBI:16389"/>
        <dbReference type="ChEBI" id="CHEBI:17976"/>
        <dbReference type="ChEBI" id="CHEBI:57540"/>
        <dbReference type="ChEBI" id="CHEBI:57945"/>
        <dbReference type="EC" id="7.1.1.2"/>
    </reaction>
</comment>
<evidence type="ECO:0000256" key="4">
    <source>
        <dbReference type="ARBA" id="ARBA00022448"/>
    </source>
</evidence>
<dbReference type="AlphaFoldDB" id="A0A0U1XJ27"/>
<keyword evidence="8" id="KW-1278">Translocase</keyword>
<feature type="transmembrane region" description="Helical" evidence="16">
    <location>
        <begin position="279"/>
        <end position="300"/>
    </location>
</feature>
<feature type="transmembrane region" description="Helical" evidence="16">
    <location>
        <begin position="377"/>
        <end position="397"/>
    </location>
</feature>
<name>A0A0U1XJ27_9TELE</name>
<evidence type="ECO:0000256" key="10">
    <source>
        <dbReference type="ARBA" id="ARBA00022989"/>
    </source>
</evidence>
<evidence type="ECO:0000256" key="7">
    <source>
        <dbReference type="ARBA" id="ARBA00022792"/>
    </source>
</evidence>
<evidence type="ECO:0000256" key="11">
    <source>
        <dbReference type="ARBA" id="ARBA00023027"/>
    </source>
</evidence>
<dbReference type="InterPro" id="IPR003945">
    <property type="entry name" value="NU5C-like"/>
</dbReference>
<keyword evidence="7" id="KW-0999">Mitochondrion inner membrane</keyword>
<dbReference type="GO" id="GO:0005743">
    <property type="term" value="C:mitochondrial inner membrane"/>
    <property type="evidence" value="ECO:0007669"/>
    <property type="project" value="UniProtKB-SubCell"/>
</dbReference>
<sequence>MNSTTLIMSSSLILVITILIIPLLTTLNPQPRKEDWANTHVKTAVSTAFFISLLPLTIFLDQGLESVTTNWHWMNTHIFDTNISFKFDHYSLIFTPIALYVTWSILEFALWYMHSDPNMNRFFKYLLLFLVAMITLVTANNMFQLFIGWEGVGIMSFLLIGWWYGRADANTAALQAVIYNRVGDIGLILSMAWFAMNFNSWEIQQIFFLSKNFDMTIPLMGLILAATGKSAQFGLHPWLPSAMEGPTPVSALLHSSTMVVAGVFLLIRLHPLMENNDTALTICLCLGALTTLFTATCALTQNDIKKIVAFSTSSQLGLMMVTIGLNQPQLAFLHICTHAFFKAMLFLCSGSIIHSLNDEQDIRKMGGLHNLMPATSTYLTIGSLALTGTPFLAGFFSKDAIIEALNTSHLNAWALILTLIATSFTAVYSFRVVFFVTMGSPRFLPLSPINENNPLVINPIKRLAWGSIIAGLIITSNFLPSKTPIMTMPLTLKMGALMVTVLGLLVAIELTALTNKQVKVAPTMSLHNFSNMLGYFPTLIHRMSPKLNLTLGQSIANKLDQTWFEMAGPKGLTLTQMMMSKLMSDIQRGMIKTYLTIFLLTMTLAILLTII</sequence>
<evidence type="ECO:0000256" key="1">
    <source>
        <dbReference type="ARBA" id="ARBA00004448"/>
    </source>
</evidence>
<feature type="transmembrane region" description="Helical" evidence="16">
    <location>
        <begin position="331"/>
        <end position="356"/>
    </location>
</feature>
<evidence type="ECO:0000256" key="9">
    <source>
        <dbReference type="ARBA" id="ARBA00022982"/>
    </source>
</evidence>
<evidence type="ECO:0000256" key="8">
    <source>
        <dbReference type="ARBA" id="ARBA00022967"/>
    </source>
</evidence>
<evidence type="ECO:0000259" key="17">
    <source>
        <dbReference type="Pfam" id="PF00361"/>
    </source>
</evidence>
<dbReference type="Pfam" id="PF06455">
    <property type="entry name" value="NADH5_C"/>
    <property type="match status" value="1"/>
</dbReference>
<dbReference type="EMBL" id="KM502565">
    <property type="protein sequence ID" value="AIU45435.1"/>
    <property type="molecule type" value="Genomic_DNA"/>
</dbReference>
<gene>
    <name evidence="20" type="primary">ND5</name>
</gene>
<dbReference type="Pfam" id="PF00361">
    <property type="entry name" value="Proton_antipo_M"/>
    <property type="match status" value="1"/>
</dbReference>
<comment type="subcellular location">
    <subcellularLocation>
        <location evidence="1">Mitochondrion inner membrane</location>
        <topology evidence="1">Multi-pass membrane protein</topology>
    </subcellularLocation>
</comment>
<dbReference type="PANTHER" id="PTHR42829:SF2">
    <property type="entry name" value="NADH-UBIQUINONE OXIDOREDUCTASE CHAIN 5"/>
    <property type="match status" value="1"/>
</dbReference>
<feature type="transmembrane region" description="Helical" evidence="16">
    <location>
        <begin position="39"/>
        <end position="60"/>
    </location>
</feature>
<evidence type="ECO:0000256" key="5">
    <source>
        <dbReference type="ARBA" id="ARBA00022660"/>
    </source>
</evidence>
<evidence type="ECO:0000256" key="13">
    <source>
        <dbReference type="ARBA" id="ARBA00023128"/>
    </source>
</evidence>
<evidence type="ECO:0000256" key="3">
    <source>
        <dbReference type="ARBA" id="ARBA00021096"/>
    </source>
</evidence>
<keyword evidence="10 16" id="KW-1133">Transmembrane helix</keyword>
<dbReference type="GO" id="GO:0008137">
    <property type="term" value="F:NADH dehydrogenase (ubiquinone) activity"/>
    <property type="evidence" value="ECO:0007669"/>
    <property type="project" value="UniProtKB-EC"/>
</dbReference>
<reference evidence="20" key="1">
    <citation type="journal article" date="2014" name="Mitochondrial DNA">
        <title>The complete mitochondrial genome of Platysmacheilus nudiventris (Teleostei, Cyprinidae, Gobioninae).</title>
        <authorList>
            <person name="Shao K."/>
            <person name="Xiong M.H."/>
            <person name="Yan S.X."/>
            <person name="Li W.T."/>
        </authorList>
    </citation>
    <scope>NUCLEOTIDE SEQUENCE</scope>
</reference>
<dbReference type="GeneID" id="22162862"/>
<dbReference type="GO" id="GO:0015990">
    <property type="term" value="P:electron transport coupled proton transport"/>
    <property type="evidence" value="ECO:0007669"/>
    <property type="project" value="TreeGrafter"/>
</dbReference>
<dbReference type="CTD" id="4540"/>
<keyword evidence="5" id="KW-0679">Respiratory chain</keyword>
<protein>
    <recommendedName>
        <fullName evidence="3 16">NADH-ubiquinone oxidoreductase chain 5</fullName>
        <ecNumber evidence="2 16">7.1.1.2</ecNumber>
    </recommendedName>
</protein>
<feature type="transmembrane region" description="Helical" evidence="16">
    <location>
        <begin position="492"/>
        <end position="514"/>
    </location>
</feature>
<keyword evidence="9" id="KW-0249">Electron transport</keyword>
<geneLocation type="mitochondrion" evidence="20"/>
<dbReference type="EC" id="7.1.1.2" evidence="2 16"/>
<dbReference type="InterPro" id="IPR010934">
    <property type="entry name" value="NADH_DH_su5_C"/>
</dbReference>
<feature type="domain" description="NADH dehydrogenase subunit 5 C-terminal" evidence="19">
    <location>
        <begin position="428"/>
        <end position="608"/>
    </location>
</feature>
<feature type="domain" description="NADH:quinone oxidoreductase/Mrp antiporter transmembrane" evidence="17">
    <location>
        <begin position="139"/>
        <end position="423"/>
    </location>
</feature>
<feature type="transmembrane region" description="Helical" evidence="16">
    <location>
        <begin position="307"/>
        <end position="325"/>
    </location>
</feature>
<accession>A0A0U1XJ27</accession>
<keyword evidence="6 16" id="KW-0812">Transmembrane</keyword>
<dbReference type="PRINTS" id="PR01434">
    <property type="entry name" value="NADHDHGNASE5"/>
</dbReference>
<evidence type="ECO:0000256" key="2">
    <source>
        <dbReference type="ARBA" id="ARBA00012944"/>
    </source>
</evidence>
<evidence type="ECO:0000259" key="18">
    <source>
        <dbReference type="Pfam" id="PF00662"/>
    </source>
</evidence>
<feature type="transmembrane region" description="Helical" evidence="16">
    <location>
        <begin position="412"/>
        <end position="434"/>
    </location>
</feature>
<comment type="function">
    <text evidence="16">Core subunit of the mitochondrial membrane respiratory chain NADH dehydrogenase (Complex I) which catalyzes electron transfer from NADH through the respiratory chain, using ubiquinone as an electron acceptor. Essential for the catalytic activity and assembly of complex I.</text>
</comment>
<feature type="transmembrane region" description="Helical" evidence="16">
    <location>
        <begin position="177"/>
        <end position="196"/>
    </location>
</feature>
<feature type="transmembrane region" description="Helical" evidence="16">
    <location>
        <begin position="247"/>
        <end position="267"/>
    </location>
</feature>
<dbReference type="PANTHER" id="PTHR42829">
    <property type="entry name" value="NADH-UBIQUINONE OXIDOREDUCTASE CHAIN 5"/>
    <property type="match status" value="1"/>
</dbReference>
<evidence type="ECO:0000259" key="19">
    <source>
        <dbReference type="Pfam" id="PF06455"/>
    </source>
</evidence>
<dbReference type="InterPro" id="IPR001750">
    <property type="entry name" value="ND/Mrp_TM"/>
</dbReference>
<evidence type="ECO:0000313" key="20">
    <source>
        <dbReference type="EMBL" id="AIU45435.1"/>
    </source>
</evidence>
<evidence type="ECO:0000256" key="14">
    <source>
        <dbReference type="ARBA" id="ARBA00023136"/>
    </source>
</evidence>
<feature type="transmembrane region" description="Helical" evidence="16">
    <location>
        <begin position="463"/>
        <end position="480"/>
    </location>
</feature>
<evidence type="ECO:0000256" key="16">
    <source>
        <dbReference type="RuleBase" id="RU003404"/>
    </source>
</evidence>
<keyword evidence="4 16" id="KW-0813">Transport</keyword>
<dbReference type="InterPro" id="IPR018393">
    <property type="entry name" value="NADHpl_OxRdtase_5_subgr"/>
</dbReference>
<dbReference type="NCBIfam" id="TIGR01974">
    <property type="entry name" value="NDH_I_L"/>
    <property type="match status" value="1"/>
</dbReference>
<dbReference type="InterPro" id="IPR001516">
    <property type="entry name" value="Proton_antipo_N"/>
</dbReference>
<keyword evidence="13 16" id="KW-0496">Mitochondrion</keyword>
<evidence type="ECO:0000256" key="15">
    <source>
        <dbReference type="ARBA" id="ARBA00049551"/>
    </source>
</evidence>
<keyword evidence="11 16" id="KW-0520">NAD</keyword>
<feature type="transmembrane region" description="Helical" evidence="16">
    <location>
        <begin position="216"/>
        <end position="235"/>
    </location>
</feature>
<feature type="transmembrane region" description="Helical" evidence="16">
    <location>
        <begin position="90"/>
        <end position="110"/>
    </location>
</feature>
<organism evidence="20">
    <name type="scientific">Platysmacheilus nudiventris</name>
    <dbReference type="NCBI Taxonomy" id="1564185"/>
    <lineage>
        <taxon>Eukaryota</taxon>
        <taxon>Metazoa</taxon>
        <taxon>Chordata</taxon>
        <taxon>Craniata</taxon>
        <taxon>Vertebrata</taxon>
        <taxon>Euteleostomi</taxon>
        <taxon>Actinopterygii</taxon>
        <taxon>Neopterygii</taxon>
        <taxon>Teleostei</taxon>
        <taxon>Ostariophysi</taxon>
        <taxon>Cypriniformes</taxon>
        <taxon>Gobionidae</taxon>
        <taxon>Gobioninae</taxon>
        <taxon>Platysmacheilus</taxon>
    </lineage>
</organism>
<feature type="transmembrane region" description="Helical" evidence="16">
    <location>
        <begin position="122"/>
        <end position="139"/>
    </location>
</feature>
<keyword evidence="12 16" id="KW-0830">Ubiquinone</keyword>
<keyword evidence="14 16" id="KW-0472">Membrane</keyword>
<dbReference type="Pfam" id="PF00662">
    <property type="entry name" value="Proton_antipo_N"/>
    <property type="match status" value="1"/>
</dbReference>
<comment type="similarity">
    <text evidence="16">Belongs to the complex I subunit 5 family.</text>
</comment>